<evidence type="ECO:0000313" key="4">
    <source>
        <dbReference type="Proteomes" id="UP000646946"/>
    </source>
</evidence>
<name>A0A832V188_9ARCH</name>
<dbReference type="InterPro" id="IPR018391">
    <property type="entry name" value="PQQ_b-propeller_rpt"/>
</dbReference>
<feature type="domain" description="FIMAH" evidence="2">
    <location>
        <begin position="295"/>
        <end position="369"/>
    </location>
</feature>
<dbReference type="InterPro" id="IPR015943">
    <property type="entry name" value="WD40/YVTN_repeat-like_dom_sf"/>
</dbReference>
<dbReference type="SMART" id="SM00564">
    <property type="entry name" value="PQQ"/>
    <property type="match status" value="2"/>
</dbReference>
<dbReference type="Proteomes" id="UP000646946">
    <property type="component" value="Unassembled WGS sequence"/>
</dbReference>
<dbReference type="InterPro" id="IPR011047">
    <property type="entry name" value="Quinoprotein_ADH-like_sf"/>
</dbReference>
<reference evidence="3 4" key="1">
    <citation type="journal article" name="Nat. Commun.">
        <title>Undinarchaeota illuminate DPANN phylogeny and the impact of gene transfer on archaeal evolution.</title>
        <authorList>
            <person name="Dombrowski N."/>
            <person name="Williams T.A."/>
            <person name="Sun J."/>
            <person name="Woodcroft B.J."/>
            <person name="Lee J.H."/>
            <person name="Minh B.Q."/>
            <person name="Rinke C."/>
            <person name="Spang A."/>
        </authorList>
    </citation>
    <scope>NUCLEOTIDE SEQUENCE [LARGE SCALE GENOMIC DNA]</scope>
    <source>
        <strain evidence="3">MAG_bin1129</strain>
    </source>
</reference>
<dbReference type="Pfam" id="PF22888">
    <property type="entry name" value="FIMAH"/>
    <property type="match status" value="1"/>
</dbReference>
<feature type="non-terminal residue" evidence="3">
    <location>
        <position position="1"/>
    </location>
</feature>
<dbReference type="PANTHER" id="PTHR34512">
    <property type="entry name" value="CELL SURFACE PROTEIN"/>
    <property type="match status" value="1"/>
</dbReference>
<dbReference type="Gene3D" id="2.130.10.10">
    <property type="entry name" value="YVTN repeat-like/Quinoprotein amine dehydrogenase"/>
    <property type="match status" value="1"/>
</dbReference>
<dbReference type="EMBL" id="DVAB01000051">
    <property type="protein sequence ID" value="HIK00994.1"/>
    <property type="molecule type" value="Genomic_DNA"/>
</dbReference>
<gene>
    <name evidence="3" type="ORF">H1016_05680</name>
</gene>
<dbReference type="AlphaFoldDB" id="A0A832V188"/>
<comment type="caution">
    <text evidence="3">The sequence shown here is derived from an EMBL/GenBank/DDBJ whole genome shotgun (WGS) entry which is preliminary data.</text>
</comment>
<evidence type="ECO:0000259" key="1">
    <source>
        <dbReference type="Pfam" id="PF13360"/>
    </source>
</evidence>
<feature type="domain" description="Pyrrolo-quinoline quinone repeat" evidence="1">
    <location>
        <begin position="10"/>
        <end position="146"/>
    </location>
</feature>
<protein>
    <submittedName>
        <fullName evidence="3">PQQ-binding-like beta-propeller repeat protein</fullName>
    </submittedName>
</protein>
<dbReference type="InterPro" id="IPR054470">
    <property type="entry name" value="FIMAH_dom"/>
</dbReference>
<accession>A0A832V188</accession>
<dbReference type="InterPro" id="IPR002372">
    <property type="entry name" value="PQQ_rpt_dom"/>
</dbReference>
<dbReference type="PANTHER" id="PTHR34512:SF30">
    <property type="entry name" value="OUTER MEMBRANE PROTEIN ASSEMBLY FACTOR BAMB"/>
    <property type="match status" value="1"/>
</dbReference>
<proteinExistence type="predicted"/>
<dbReference type="Pfam" id="PF13360">
    <property type="entry name" value="PQQ_2"/>
    <property type="match status" value="1"/>
</dbReference>
<sequence>HNTGGELSYLLALNKTNGQQLWRYNFSDVNQFPERVLPVYYGDKIVVSTTDFSNSKIYALNATTGTLIWQYDVTGEDMWSGPSVADSKVVFGTGAGQKVYALSSLNGSLLWTVNAGNSVYSTPALIDDAVYIGVDGGKVLRLRANTTHSNENVQFTAGQVTTVDGVMNSDISVDIHATSSGTGEMHLRKYPMPPNTTNAFGETKLGKYMKITHQNVLNNMDWAVIKLFYTDDDIVALELNESALALLRWNGSAWTCPSTCGVNTVDNYAWINTTSFSTFGMSGGMPSQGGVLEKIDALIDKVKSLDIDGGLKQSLLAKLNAARDAFLRGNIKAAINQLEAFIDEVEAQRGKKIREADADMLISMAKEIIKMLRT</sequence>
<evidence type="ECO:0000313" key="3">
    <source>
        <dbReference type="EMBL" id="HIK00994.1"/>
    </source>
</evidence>
<dbReference type="SUPFAM" id="SSF50998">
    <property type="entry name" value="Quinoprotein alcohol dehydrogenase-like"/>
    <property type="match status" value="1"/>
</dbReference>
<organism evidence="3 4">
    <name type="scientific">Candidatus Naiadarchaeum limnaeum</name>
    <dbReference type="NCBI Taxonomy" id="2756139"/>
    <lineage>
        <taxon>Archaea</taxon>
        <taxon>Candidatus Undinarchaeota</taxon>
        <taxon>Candidatus Undinarchaeia</taxon>
        <taxon>Candidatus Naiadarchaeales</taxon>
        <taxon>Candidatus Naiadarchaeaceae</taxon>
        <taxon>Candidatus Naiadarchaeum</taxon>
    </lineage>
</organism>
<keyword evidence="4" id="KW-1185">Reference proteome</keyword>
<evidence type="ECO:0000259" key="2">
    <source>
        <dbReference type="Pfam" id="PF22888"/>
    </source>
</evidence>